<evidence type="ECO:0000313" key="3">
    <source>
        <dbReference type="Proteomes" id="UP000244077"/>
    </source>
</evidence>
<dbReference type="InterPro" id="IPR011856">
    <property type="entry name" value="tRNA_endonuc-like_dom_sf"/>
</dbReference>
<reference evidence="2 3" key="1">
    <citation type="submission" date="2018-04" db="EMBL/GenBank/DDBJ databases">
        <title>Genomic Encyclopedia of Archaeal and Bacterial Type Strains, Phase II (KMG-II): from individual species to whole genera.</title>
        <authorList>
            <person name="Goeker M."/>
        </authorList>
    </citation>
    <scope>NUCLEOTIDE SEQUENCE [LARGE SCALE GENOMIC DNA]</scope>
    <source>
        <strain evidence="2 3">DSM 100434</strain>
    </source>
</reference>
<organism evidence="2 3">
    <name type="scientific">Celeribacter persicus</name>
    <dbReference type="NCBI Taxonomy" id="1651082"/>
    <lineage>
        <taxon>Bacteria</taxon>
        <taxon>Pseudomonadati</taxon>
        <taxon>Pseudomonadota</taxon>
        <taxon>Alphaproteobacteria</taxon>
        <taxon>Rhodobacterales</taxon>
        <taxon>Roseobacteraceae</taxon>
        <taxon>Celeribacter</taxon>
    </lineage>
</organism>
<accession>A0A2T5HME6</accession>
<dbReference type="OrthoDB" id="570199at2"/>
<dbReference type="InterPro" id="IPR025364">
    <property type="entry name" value="DUF4268"/>
</dbReference>
<evidence type="ECO:0000259" key="1">
    <source>
        <dbReference type="Pfam" id="PF14088"/>
    </source>
</evidence>
<dbReference type="AlphaFoldDB" id="A0A2T5HME6"/>
<dbReference type="Proteomes" id="UP000244077">
    <property type="component" value="Unassembled WGS sequence"/>
</dbReference>
<proteinExistence type="predicted"/>
<dbReference type="Pfam" id="PF14088">
    <property type="entry name" value="DUF4268"/>
    <property type="match status" value="1"/>
</dbReference>
<comment type="caution">
    <text evidence="2">The sequence shown here is derived from an EMBL/GenBank/DDBJ whole genome shotgun (WGS) entry which is preliminary data.</text>
</comment>
<dbReference type="EMBL" id="QAOH01000006">
    <property type="protein sequence ID" value="PTQ72755.1"/>
    <property type="molecule type" value="Genomic_DNA"/>
</dbReference>
<dbReference type="GO" id="GO:0003676">
    <property type="term" value="F:nucleic acid binding"/>
    <property type="evidence" value="ECO:0007669"/>
    <property type="project" value="InterPro"/>
</dbReference>
<keyword evidence="3" id="KW-1185">Reference proteome</keyword>
<sequence length="379" mass="43980">MFQIDRSANRLRKLERTSFSEVGFREREHLQEWLASMPEALGETLGDDLLIIQKEFDGFDGTRERLDLLALDRNGQLVVIENKLDDSGRDVVWQALKYAAYCSSLKKAEIVDIFQKYLGASGDAVTMICEFLEEDSFDEIVLNEGNDQRVVFIAANFRREVTATVLWLREHQIDARCIKAIPYRFGEELFLDLQQVIPTPEAADYMIRMAQKETEEKSAIGVQRRSHQLRLAFWEKALEAMRERGLSLFANISPSKDHWLSAGTGISGCVYNLIFSKDEARVEISLQRANKTENKWLFDQLYSERDGLERDFGAALDWKRMEDRKSSRIQFSRIFDGFSEEAWPEMIDWLGEHMQRLEATFHPRLVELNQRLKSGEAMI</sequence>
<dbReference type="Gene3D" id="3.40.1350.10">
    <property type="match status" value="1"/>
</dbReference>
<gene>
    <name evidence="2" type="ORF">C8N42_106267</name>
</gene>
<name>A0A2T5HME6_9RHOB</name>
<dbReference type="RefSeq" id="WP_088672614.1">
    <property type="nucleotide sequence ID" value="NZ_QAOH01000006.1"/>
</dbReference>
<evidence type="ECO:0000313" key="2">
    <source>
        <dbReference type="EMBL" id="PTQ72755.1"/>
    </source>
</evidence>
<protein>
    <submittedName>
        <fullName evidence="2">Uncharacterized protein DUF4268</fullName>
    </submittedName>
</protein>
<feature type="domain" description="DUF4268" evidence="1">
    <location>
        <begin position="229"/>
        <end position="364"/>
    </location>
</feature>